<keyword evidence="6" id="KW-1185">Reference proteome</keyword>
<dbReference type="Gene3D" id="3.30.40.10">
    <property type="entry name" value="Zinc/RING finger domain, C3HC4 (zinc finger)"/>
    <property type="match status" value="1"/>
</dbReference>
<dbReference type="EMBL" id="PDCK01000044">
    <property type="protein sequence ID" value="PRQ24043.1"/>
    <property type="molecule type" value="Genomic_DNA"/>
</dbReference>
<feature type="region of interest" description="Disordered" evidence="4">
    <location>
        <begin position="186"/>
        <end position="222"/>
    </location>
</feature>
<feature type="compositionally biased region" description="Basic and acidic residues" evidence="4">
    <location>
        <begin position="206"/>
        <end position="218"/>
    </location>
</feature>
<organism evidence="5 6">
    <name type="scientific">Rosa chinensis</name>
    <name type="common">China rose</name>
    <dbReference type="NCBI Taxonomy" id="74649"/>
    <lineage>
        <taxon>Eukaryota</taxon>
        <taxon>Viridiplantae</taxon>
        <taxon>Streptophyta</taxon>
        <taxon>Embryophyta</taxon>
        <taxon>Tracheophyta</taxon>
        <taxon>Spermatophyta</taxon>
        <taxon>Magnoliopsida</taxon>
        <taxon>eudicotyledons</taxon>
        <taxon>Gunneridae</taxon>
        <taxon>Pentapetalae</taxon>
        <taxon>rosids</taxon>
        <taxon>fabids</taxon>
        <taxon>Rosales</taxon>
        <taxon>Rosaceae</taxon>
        <taxon>Rosoideae</taxon>
        <taxon>Rosoideae incertae sedis</taxon>
        <taxon>Rosa</taxon>
    </lineage>
</organism>
<reference evidence="5 6" key="1">
    <citation type="journal article" date="2018" name="Nat. Genet.">
        <title>The Rosa genome provides new insights in the design of modern roses.</title>
        <authorList>
            <person name="Bendahmane M."/>
        </authorList>
    </citation>
    <scope>NUCLEOTIDE SEQUENCE [LARGE SCALE GENOMIC DNA]</scope>
    <source>
        <strain evidence="6">cv. Old Blush</strain>
    </source>
</reference>
<protein>
    <submittedName>
        <fullName evidence="5">Putative chromatin regulator PHD family</fullName>
    </submittedName>
</protein>
<gene>
    <name evidence="5" type="ORF">RchiOBHm_Chr6g0268061</name>
</gene>
<dbReference type="GO" id="GO:0008270">
    <property type="term" value="F:zinc ion binding"/>
    <property type="evidence" value="ECO:0007669"/>
    <property type="project" value="UniProtKB-KW"/>
</dbReference>
<feature type="compositionally biased region" description="Polar residues" evidence="4">
    <location>
        <begin position="186"/>
        <end position="195"/>
    </location>
</feature>
<keyword evidence="2" id="KW-0863">Zinc-finger</keyword>
<evidence type="ECO:0000313" key="6">
    <source>
        <dbReference type="Proteomes" id="UP000238479"/>
    </source>
</evidence>
<feature type="compositionally biased region" description="Polar residues" evidence="4">
    <location>
        <begin position="307"/>
        <end position="340"/>
    </location>
</feature>
<keyword evidence="1" id="KW-0479">Metal-binding</keyword>
<dbReference type="Proteomes" id="UP000238479">
    <property type="component" value="Chromosome 6"/>
</dbReference>
<dbReference type="InterPro" id="IPR013083">
    <property type="entry name" value="Znf_RING/FYVE/PHD"/>
</dbReference>
<proteinExistence type="predicted"/>
<dbReference type="Gramene" id="PRQ24043">
    <property type="protein sequence ID" value="PRQ24043"/>
    <property type="gene ID" value="RchiOBHm_Chr6g0268061"/>
</dbReference>
<dbReference type="InterPro" id="IPR011011">
    <property type="entry name" value="Znf_FYVE_PHD"/>
</dbReference>
<evidence type="ECO:0000256" key="4">
    <source>
        <dbReference type="SAM" id="MobiDB-lite"/>
    </source>
</evidence>
<comment type="caution">
    <text evidence="5">The sequence shown here is derived from an EMBL/GenBank/DDBJ whole genome shotgun (WGS) entry which is preliminary data.</text>
</comment>
<sequence length="431" mass="48480">MNWYIVLSGFLLFIGGLGWERLITILVLFDLSYRCSESTPMVCCDICQRWVHCHCDGISDEKYQQYQLDGNLQYKCATCRGECHQVKNHEDAAKELWKRKDEAERDLITSLRAAAGLPAHEEIFSIPPYSDDEENGPPIQKSEYGRPLKLSLKGLVDKSPKKTKDSGKKSLIRIPAKKKEYQEISISNTEANQSVRGHGHQYLGSDKNDEMHSSKNAEPEVYSSPLAGSVSHTEEIFSVSEPSVLKHKFVDEVMLNGGDRTSKVRIKGKSHGLDGVEDTGKHAGKSKPVKEKKLVINFGAKKLNITKSPSSDASTYQREHASVTSNGGEDASQRTTSTMVGNRHDGSANFGDAKGIKGENTRTEYDFLENGDCSALINPYWADIRNNEPNTRFWLRSENLKYEIKNTAGLLLLRTQNKDHHIEKDMFFYKL</sequence>
<evidence type="ECO:0000313" key="5">
    <source>
        <dbReference type="EMBL" id="PRQ24043.1"/>
    </source>
</evidence>
<dbReference type="STRING" id="74649.A0A2P6PQ22"/>
<evidence type="ECO:0000256" key="3">
    <source>
        <dbReference type="ARBA" id="ARBA00022833"/>
    </source>
</evidence>
<dbReference type="AlphaFoldDB" id="A0A2P6PQ22"/>
<evidence type="ECO:0000256" key="2">
    <source>
        <dbReference type="ARBA" id="ARBA00022771"/>
    </source>
</evidence>
<name>A0A2P6PQ22_ROSCH</name>
<accession>A0A2P6PQ22</accession>
<keyword evidence="3" id="KW-0862">Zinc</keyword>
<feature type="region of interest" description="Disordered" evidence="4">
    <location>
        <begin position="307"/>
        <end position="355"/>
    </location>
</feature>
<dbReference type="SUPFAM" id="SSF57903">
    <property type="entry name" value="FYVE/PHD zinc finger"/>
    <property type="match status" value="1"/>
</dbReference>
<evidence type="ECO:0000256" key="1">
    <source>
        <dbReference type="ARBA" id="ARBA00022723"/>
    </source>
</evidence>